<feature type="transmembrane region" description="Helical" evidence="5">
    <location>
        <begin position="134"/>
        <end position="154"/>
    </location>
</feature>
<comment type="subcellular location">
    <subcellularLocation>
        <location evidence="1">Membrane</location>
        <topology evidence="1">Multi-pass membrane protein</topology>
    </subcellularLocation>
</comment>
<feature type="transmembrane region" description="Helical" evidence="5">
    <location>
        <begin position="318"/>
        <end position="338"/>
    </location>
</feature>
<evidence type="ECO:0000256" key="3">
    <source>
        <dbReference type="ARBA" id="ARBA00022989"/>
    </source>
</evidence>
<dbReference type="GO" id="GO:0015385">
    <property type="term" value="F:sodium:proton antiporter activity"/>
    <property type="evidence" value="ECO:0007669"/>
    <property type="project" value="InterPro"/>
</dbReference>
<comment type="caution">
    <text evidence="7">The sequence shown here is derived from an EMBL/GenBank/DDBJ whole genome shotgun (WGS) entry which is preliminary data.</text>
</comment>
<dbReference type="VEuPathDB" id="MicrosporidiaDB:EDEG_02939"/>
<feature type="transmembrane region" description="Helical" evidence="5">
    <location>
        <begin position="293"/>
        <end position="312"/>
    </location>
</feature>
<evidence type="ECO:0000256" key="5">
    <source>
        <dbReference type="SAM" id="Phobius"/>
    </source>
</evidence>
<feature type="transmembrane region" description="Helical" evidence="5">
    <location>
        <begin position="6"/>
        <end position="26"/>
    </location>
</feature>
<feature type="transmembrane region" description="Helical" evidence="5">
    <location>
        <begin position="235"/>
        <end position="258"/>
    </location>
</feature>
<dbReference type="OrthoDB" id="2190219at2759"/>
<proteinExistence type="predicted"/>
<dbReference type="Gene3D" id="1.20.1530.20">
    <property type="match status" value="1"/>
</dbReference>
<dbReference type="FunCoup" id="J8ZSN5">
    <property type="interactions" value="13"/>
</dbReference>
<keyword evidence="4 5" id="KW-0472">Membrane</keyword>
<feature type="transmembrane region" description="Helical" evidence="5">
    <location>
        <begin position="105"/>
        <end position="128"/>
    </location>
</feature>
<dbReference type="Proteomes" id="UP000003163">
    <property type="component" value="Unassembled WGS sequence"/>
</dbReference>
<keyword evidence="8" id="KW-1185">Reference proteome</keyword>
<dbReference type="InterPro" id="IPR038770">
    <property type="entry name" value="Na+/solute_symporter_sf"/>
</dbReference>
<evidence type="ECO:0000256" key="1">
    <source>
        <dbReference type="ARBA" id="ARBA00004141"/>
    </source>
</evidence>
<feature type="transmembrane region" description="Helical" evidence="5">
    <location>
        <begin position="350"/>
        <end position="368"/>
    </location>
</feature>
<feature type="transmembrane region" description="Helical" evidence="5">
    <location>
        <begin position="388"/>
        <end position="407"/>
    </location>
</feature>
<evidence type="ECO:0000256" key="2">
    <source>
        <dbReference type="ARBA" id="ARBA00022692"/>
    </source>
</evidence>
<dbReference type="AlphaFoldDB" id="J8ZSN5"/>
<dbReference type="PANTHER" id="PTHR31382:SF1">
    <property type="entry name" value="SODIUM ION_PROTON EXCHANGER (EUROFUNG)"/>
    <property type="match status" value="1"/>
</dbReference>
<dbReference type="PANTHER" id="PTHR31382">
    <property type="entry name" value="NA(+)/H(+) ANTIPORTER"/>
    <property type="match status" value="1"/>
</dbReference>
<gene>
    <name evidence="7" type="ORF">EDEG_02939</name>
</gene>
<keyword evidence="2 5" id="KW-0812">Transmembrane</keyword>
<dbReference type="GO" id="GO:0120029">
    <property type="term" value="P:proton export across plasma membrane"/>
    <property type="evidence" value="ECO:0007669"/>
    <property type="project" value="InterPro"/>
</dbReference>
<dbReference type="InterPro" id="IPR006153">
    <property type="entry name" value="Cation/H_exchanger_TM"/>
</dbReference>
<dbReference type="GO" id="GO:0042391">
    <property type="term" value="P:regulation of membrane potential"/>
    <property type="evidence" value="ECO:0007669"/>
    <property type="project" value="InterPro"/>
</dbReference>
<dbReference type="InterPro" id="IPR004712">
    <property type="entry name" value="Na+/H+_antiporter_fungi"/>
</dbReference>
<feature type="transmembrane region" description="Helical" evidence="5">
    <location>
        <begin position="205"/>
        <end position="223"/>
    </location>
</feature>
<reference evidence="7 8" key="1">
    <citation type="submission" date="2011-08" db="EMBL/GenBank/DDBJ databases">
        <authorList>
            <person name="Liu Z.J."/>
            <person name="Shi F.L."/>
            <person name="Lu J.Q."/>
            <person name="Li M."/>
            <person name="Wang Z.L."/>
        </authorList>
    </citation>
    <scope>NUCLEOTIDE SEQUENCE [LARGE SCALE GENOMIC DNA]</scope>
    <source>
        <strain evidence="7 8">USNM 41457</strain>
    </source>
</reference>
<feature type="domain" description="Cation/H+ exchanger transmembrane" evidence="6">
    <location>
        <begin position="23"/>
        <end position="403"/>
    </location>
</feature>
<sequence>MLDNFFITTALISGFVYFYGLISLLMKENLGLSEPLIGTIYGIAIAIFNRYETFSFFKNVERNKNSMVEADSIMKELSRIVVSLQVVAVGLVLPKSYITKEWKSLFVILVPLMLATYFISSIFALYIFKFDIKLALLIGACVTPTDPVLAATIMKGKFAARYIPKHLRNLLTAESGANDGLGSLLLAFSIFIGEKDWKKMAIKTILIDVILSITIGATVGYICRKMQLFCKQKNWIDKESFLVSMISLGIFVTAITTLCHSADILASFVCGIAFSWDHRFLKDIKKSHLLEVIDMLINHVFFILFGFFVSFSSFKVSYIWYILVVIFIRRLPLFLGCYKVVPQLRNLREALFAGYFGPVGVGAILFAYHGYDQIKDKNLRGIDEFLPIVQFVVLGSIILHGATSLIITKLMSIKKEKNQDAKKFAISSDFHTSDSKNENLNDNIENATILDIRKKYLAKKILQSNKNNDTF</sequence>
<dbReference type="OMA" id="QSWAHES"/>
<accession>J8ZSN5</accession>
<evidence type="ECO:0000313" key="7">
    <source>
        <dbReference type="EMBL" id="EJW02668.1"/>
    </source>
</evidence>
<dbReference type="GO" id="GO:0036376">
    <property type="term" value="P:sodium ion export across plasma membrane"/>
    <property type="evidence" value="ECO:0007669"/>
    <property type="project" value="InterPro"/>
</dbReference>
<evidence type="ECO:0000313" key="8">
    <source>
        <dbReference type="Proteomes" id="UP000003163"/>
    </source>
</evidence>
<dbReference type="STRING" id="1003232.J8ZSN5"/>
<feature type="transmembrane region" description="Helical" evidence="5">
    <location>
        <begin position="175"/>
        <end position="193"/>
    </location>
</feature>
<name>J8ZSN5_EDHAE</name>
<dbReference type="InParanoid" id="J8ZSN5"/>
<keyword evidence="3 5" id="KW-1133">Transmembrane helix</keyword>
<dbReference type="GO" id="GO:0005886">
    <property type="term" value="C:plasma membrane"/>
    <property type="evidence" value="ECO:0007669"/>
    <property type="project" value="InterPro"/>
</dbReference>
<organism evidence="7 8">
    <name type="scientific">Edhazardia aedis (strain USNM 41457)</name>
    <name type="common">Microsporidian parasite</name>
    <dbReference type="NCBI Taxonomy" id="1003232"/>
    <lineage>
        <taxon>Eukaryota</taxon>
        <taxon>Fungi</taxon>
        <taxon>Fungi incertae sedis</taxon>
        <taxon>Microsporidia</taxon>
        <taxon>Edhazardia</taxon>
    </lineage>
</organism>
<evidence type="ECO:0000259" key="6">
    <source>
        <dbReference type="Pfam" id="PF00999"/>
    </source>
</evidence>
<dbReference type="HOGENOM" id="CLU_008635_5_0_1"/>
<protein>
    <recommendedName>
        <fullName evidence="6">Cation/H+ exchanger transmembrane domain-containing protein</fullName>
    </recommendedName>
</protein>
<reference evidence="8" key="2">
    <citation type="submission" date="2015-07" db="EMBL/GenBank/DDBJ databases">
        <title>Contrasting host-pathogen interactions and genome evolution in two generalist and specialist microsporidian pathogens of mosquitoes.</title>
        <authorList>
            <consortium name="The Broad Institute Genomics Platform"/>
            <consortium name="The Broad Institute Genome Sequencing Center for Infectious Disease"/>
            <person name="Cuomo C.A."/>
            <person name="Sanscrainte N.D."/>
            <person name="Goldberg J.M."/>
            <person name="Heiman D."/>
            <person name="Young S."/>
            <person name="Zeng Q."/>
            <person name="Becnel J.J."/>
            <person name="Birren B.W."/>
        </authorList>
    </citation>
    <scope>NUCLEOTIDE SEQUENCE [LARGE SCALE GENOMIC DNA]</scope>
    <source>
        <strain evidence="8">USNM 41457</strain>
    </source>
</reference>
<evidence type="ECO:0000256" key="4">
    <source>
        <dbReference type="ARBA" id="ARBA00023136"/>
    </source>
</evidence>
<dbReference type="EMBL" id="AFBI03000061">
    <property type="protein sequence ID" value="EJW02668.1"/>
    <property type="molecule type" value="Genomic_DNA"/>
</dbReference>
<dbReference type="Pfam" id="PF00999">
    <property type="entry name" value="Na_H_Exchanger"/>
    <property type="match status" value="1"/>
</dbReference>